<comment type="similarity">
    <text evidence="1">Belongs to the GerABKA family.</text>
</comment>
<gene>
    <name evidence="5" type="ORF">O3V59_18675</name>
</gene>
<dbReference type="GO" id="GO:0016020">
    <property type="term" value="C:membrane"/>
    <property type="evidence" value="ECO:0007669"/>
    <property type="project" value="InterPro"/>
</dbReference>
<evidence type="ECO:0000313" key="5">
    <source>
        <dbReference type="EMBL" id="MDA5110390.1"/>
    </source>
</evidence>
<protein>
    <submittedName>
        <fullName evidence="5">Spore germination protein</fullName>
    </submittedName>
</protein>
<name>A0A9X3Z587_9BACL</name>
<organism evidence="5 6">
    <name type="scientific">Brevibacillus thermoruber</name>
    <dbReference type="NCBI Taxonomy" id="33942"/>
    <lineage>
        <taxon>Bacteria</taxon>
        <taxon>Bacillati</taxon>
        <taxon>Bacillota</taxon>
        <taxon>Bacilli</taxon>
        <taxon>Bacillales</taxon>
        <taxon>Paenibacillaceae</taxon>
        <taxon>Brevibacillus</taxon>
    </lineage>
</organism>
<accession>A0A9X3Z587</accession>
<dbReference type="Pfam" id="PF03323">
    <property type="entry name" value="GerA"/>
    <property type="match status" value="1"/>
</dbReference>
<dbReference type="PANTHER" id="PTHR22550">
    <property type="entry name" value="SPORE GERMINATION PROTEIN"/>
    <property type="match status" value="1"/>
</dbReference>
<evidence type="ECO:0000256" key="2">
    <source>
        <dbReference type="ARBA" id="ARBA00023136"/>
    </source>
</evidence>
<feature type="transmembrane region" description="Helical" evidence="4">
    <location>
        <begin position="305"/>
        <end position="327"/>
    </location>
</feature>
<dbReference type="Proteomes" id="UP001151071">
    <property type="component" value="Unassembled WGS sequence"/>
</dbReference>
<evidence type="ECO:0000256" key="1">
    <source>
        <dbReference type="ARBA" id="ARBA00005278"/>
    </source>
</evidence>
<evidence type="ECO:0000313" key="6">
    <source>
        <dbReference type="Proteomes" id="UP001151071"/>
    </source>
</evidence>
<dbReference type="InterPro" id="IPR004995">
    <property type="entry name" value="Spore_Ger"/>
</dbReference>
<sequence length="517" mass="57507">MLDRKWFRKSKLLHHRQPSTSQQDPLTTDFQENLRVLRSLYANCSDVIFRPFLIGGKKKAVIVYIEGLSNIEEIDRSVLGPLMDDAAGAETTVRAIFEKKVTAAKVKEVKTFADCIEQISSGNPVLLFEQENRGLSLGLAKWEKRSVEEPVAESVLRGPREGFTETMAVNTSLLRRKIHSPQLKILSLKVGRYSRTQVMIVYIEGLADKTLIDEVKNRLQRIDMDGVLESGYIEEMIEDNPLSPFPQVINTERPDVVVANLLEGRVAILLDGTPSALIVPATMFSLLQAAEDYYQRFMIGTAIRWLRYLFFIISLLLPSLYVAAITFHQEMVPTTLLISMARSREEIPFPALVEALLMEVTFEALREAGARLPKQVGAAVSIVGSLIIGQAAVTAGIASSPLVMVVSITGIASFSVPRYSAGIALRLLRFPMMFLAGILGLLGVMLGIIAIVVHLCTLRSFGVPYLTPMAPLIPRDIKYVLIRLPWWKMNTRPRLTGDENKHRQAPGQKPGPTRGTE</sequence>
<dbReference type="EMBL" id="JAPYYP010000030">
    <property type="protein sequence ID" value="MDA5110390.1"/>
    <property type="molecule type" value="Genomic_DNA"/>
</dbReference>
<keyword evidence="6" id="KW-1185">Reference proteome</keyword>
<feature type="transmembrane region" description="Helical" evidence="4">
    <location>
        <begin position="433"/>
        <end position="455"/>
    </location>
</feature>
<feature type="region of interest" description="Disordered" evidence="3">
    <location>
        <begin position="495"/>
        <end position="517"/>
    </location>
</feature>
<keyword evidence="4" id="KW-1133">Transmembrane helix</keyword>
<evidence type="ECO:0000256" key="3">
    <source>
        <dbReference type="SAM" id="MobiDB-lite"/>
    </source>
</evidence>
<dbReference type="AlphaFoldDB" id="A0A9X3Z587"/>
<dbReference type="PANTHER" id="PTHR22550:SF5">
    <property type="entry name" value="LEUCINE ZIPPER PROTEIN 4"/>
    <property type="match status" value="1"/>
</dbReference>
<dbReference type="InterPro" id="IPR050768">
    <property type="entry name" value="UPF0353/GerABKA_families"/>
</dbReference>
<evidence type="ECO:0000256" key="4">
    <source>
        <dbReference type="SAM" id="Phobius"/>
    </source>
</evidence>
<comment type="caution">
    <text evidence="5">The sequence shown here is derived from an EMBL/GenBank/DDBJ whole genome shotgun (WGS) entry which is preliminary data.</text>
</comment>
<reference evidence="5" key="1">
    <citation type="submission" date="2022-12" db="EMBL/GenBank/DDBJ databases">
        <title>Draft genome sequence of the thermophilic strain Brevibacillus thermoruber HT42, isolated from Los Humeros, Puebla, Mexico, with biotechnological potential.</title>
        <authorList>
            <person name="Lara Sanchez J."/>
            <person name="Solis Palacios R."/>
            <person name="Bustos Baena A.S."/>
            <person name="Ruz Baez A.E."/>
            <person name="Espinosa Luna G."/>
            <person name="Oliart Ros R.M."/>
        </authorList>
    </citation>
    <scope>NUCLEOTIDE SEQUENCE</scope>
    <source>
        <strain evidence="5">HT42</strain>
    </source>
</reference>
<feature type="transmembrane region" description="Helical" evidence="4">
    <location>
        <begin position="403"/>
        <end position="421"/>
    </location>
</feature>
<keyword evidence="2 4" id="KW-0472">Membrane</keyword>
<dbReference type="PIRSF" id="PIRSF005690">
    <property type="entry name" value="GerBA"/>
    <property type="match status" value="1"/>
</dbReference>
<keyword evidence="4" id="KW-0812">Transmembrane</keyword>
<dbReference type="GO" id="GO:0009847">
    <property type="term" value="P:spore germination"/>
    <property type="evidence" value="ECO:0007669"/>
    <property type="project" value="InterPro"/>
</dbReference>
<dbReference type="RefSeq" id="WP_271140738.1">
    <property type="nucleotide sequence ID" value="NZ_JAPYYP010000030.1"/>
</dbReference>
<proteinExistence type="inferred from homology"/>